<dbReference type="AlphaFoldDB" id="M2R7L4"/>
<dbReference type="InterPro" id="IPR007112">
    <property type="entry name" value="Expansin/allergen_DPBB_dom"/>
</dbReference>
<keyword evidence="4" id="KW-1185">Reference proteome</keyword>
<dbReference type="OrthoDB" id="623670at2759"/>
<evidence type="ECO:0000256" key="1">
    <source>
        <dbReference type="SAM" id="Phobius"/>
    </source>
</evidence>
<dbReference type="Gene3D" id="2.40.40.10">
    <property type="entry name" value="RlpA-like domain"/>
    <property type="match status" value="1"/>
</dbReference>
<dbReference type="SUPFAM" id="SSF50685">
    <property type="entry name" value="Barwin-like endoglucanases"/>
    <property type="match status" value="1"/>
</dbReference>
<reference evidence="3 4" key="1">
    <citation type="journal article" date="2012" name="Proc. Natl. Acad. Sci. U.S.A.">
        <title>Comparative genomics of Ceriporiopsis subvermispora and Phanerochaete chrysosporium provide insight into selective ligninolysis.</title>
        <authorList>
            <person name="Fernandez-Fueyo E."/>
            <person name="Ruiz-Duenas F.J."/>
            <person name="Ferreira P."/>
            <person name="Floudas D."/>
            <person name="Hibbett D.S."/>
            <person name="Canessa P."/>
            <person name="Larrondo L.F."/>
            <person name="James T.Y."/>
            <person name="Seelenfreund D."/>
            <person name="Lobos S."/>
            <person name="Polanco R."/>
            <person name="Tello M."/>
            <person name="Honda Y."/>
            <person name="Watanabe T."/>
            <person name="Watanabe T."/>
            <person name="Ryu J.S."/>
            <person name="Kubicek C.P."/>
            <person name="Schmoll M."/>
            <person name="Gaskell J."/>
            <person name="Hammel K.E."/>
            <person name="St John F.J."/>
            <person name="Vanden Wymelenberg A."/>
            <person name="Sabat G."/>
            <person name="Splinter BonDurant S."/>
            <person name="Syed K."/>
            <person name="Yadav J.S."/>
            <person name="Doddapaneni H."/>
            <person name="Subramanian V."/>
            <person name="Lavin J.L."/>
            <person name="Oguiza J.A."/>
            <person name="Perez G."/>
            <person name="Pisabarro A.G."/>
            <person name="Ramirez L."/>
            <person name="Santoyo F."/>
            <person name="Master E."/>
            <person name="Coutinho P.M."/>
            <person name="Henrissat B."/>
            <person name="Lombard V."/>
            <person name="Magnuson J.K."/>
            <person name="Kuees U."/>
            <person name="Hori C."/>
            <person name="Igarashi K."/>
            <person name="Samejima M."/>
            <person name="Held B.W."/>
            <person name="Barry K.W."/>
            <person name="LaButti K.M."/>
            <person name="Lapidus A."/>
            <person name="Lindquist E.A."/>
            <person name="Lucas S.M."/>
            <person name="Riley R."/>
            <person name="Salamov A.A."/>
            <person name="Hoffmeister D."/>
            <person name="Schwenk D."/>
            <person name="Hadar Y."/>
            <person name="Yarden O."/>
            <person name="de Vries R.P."/>
            <person name="Wiebenga A."/>
            <person name="Stenlid J."/>
            <person name="Eastwood D."/>
            <person name="Grigoriev I.V."/>
            <person name="Berka R.M."/>
            <person name="Blanchette R.A."/>
            <person name="Kersten P."/>
            <person name="Martinez A.T."/>
            <person name="Vicuna R."/>
            <person name="Cullen D."/>
        </authorList>
    </citation>
    <scope>NUCLEOTIDE SEQUENCE [LARGE SCALE GENOMIC DNA]</scope>
    <source>
        <strain evidence="3 4">B</strain>
    </source>
</reference>
<keyword evidence="1" id="KW-0812">Transmembrane</keyword>
<protein>
    <recommendedName>
        <fullName evidence="2">Expansin-like EG45 domain-containing protein</fullName>
    </recommendedName>
</protein>
<accession>M2R7L4</accession>
<feature type="domain" description="Expansin-like EG45" evidence="2">
    <location>
        <begin position="113"/>
        <end position="163"/>
    </location>
</feature>
<dbReference type="HOGENOM" id="CLU_1547348_0_0_1"/>
<evidence type="ECO:0000313" key="3">
    <source>
        <dbReference type="EMBL" id="EMD34681.1"/>
    </source>
</evidence>
<evidence type="ECO:0000259" key="2">
    <source>
        <dbReference type="PROSITE" id="PS50842"/>
    </source>
</evidence>
<feature type="transmembrane region" description="Helical" evidence="1">
    <location>
        <begin position="20"/>
        <end position="44"/>
    </location>
</feature>
<sequence length="173" mass="17496">MIFPSPPLGVVPVVAIADMYIATFLFAAAVGVANIAGVVAVAGVSTFNDFSTQTGVACAGFSPTNSQGSDIFSAAMSDLSPLWIGAQCEGTINASNCNGEGSCINCVGPACPDEEQCGNCFNVKCTSSLDGETSGACTGNTIKVKIVDACPASHPENYCKIPEFGGARIHSSV</sequence>
<evidence type="ECO:0000313" key="4">
    <source>
        <dbReference type="Proteomes" id="UP000016930"/>
    </source>
</evidence>
<proteinExistence type="predicted"/>
<dbReference type="Proteomes" id="UP000016930">
    <property type="component" value="Unassembled WGS sequence"/>
</dbReference>
<dbReference type="EMBL" id="KB445802">
    <property type="protein sequence ID" value="EMD34681.1"/>
    <property type="molecule type" value="Genomic_DNA"/>
</dbReference>
<organism evidence="3 4">
    <name type="scientific">Ceriporiopsis subvermispora (strain B)</name>
    <name type="common">White-rot fungus</name>
    <name type="synonym">Gelatoporia subvermispora</name>
    <dbReference type="NCBI Taxonomy" id="914234"/>
    <lineage>
        <taxon>Eukaryota</taxon>
        <taxon>Fungi</taxon>
        <taxon>Dikarya</taxon>
        <taxon>Basidiomycota</taxon>
        <taxon>Agaricomycotina</taxon>
        <taxon>Agaricomycetes</taxon>
        <taxon>Polyporales</taxon>
        <taxon>Gelatoporiaceae</taxon>
        <taxon>Gelatoporia</taxon>
    </lineage>
</organism>
<keyword evidence="1" id="KW-0472">Membrane</keyword>
<name>M2R7L4_CERS8</name>
<dbReference type="InterPro" id="IPR036908">
    <property type="entry name" value="RlpA-like_sf"/>
</dbReference>
<dbReference type="PROSITE" id="PS50842">
    <property type="entry name" value="EXPANSIN_EG45"/>
    <property type="match status" value="1"/>
</dbReference>
<gene>
    <name evidence="3" type="ORF">CERSUDRAFT_97266</name>
</gene>
<keyword evidence="1" id="KW-1133">Transmembrane helix</keyword>